<dbReference type="RefSeq" id="WP_093836808.1">
    <property type="nucleotide sequence ID" value="NZ_FOLM01000001.1"/>
</dbReference>
<evidence type="ECO:0000313" key="1">
    <source>
        <dbReference type="EMBL" id="SFB88359.1"/>
    </source>
</evidence>
<dbReference type="OrthoDB" id="4281577at2"/>
<sequence>MPMAIAVTSPDLVLPVADPRTPGAHVLRPPAEQDFPSALAETAGLLERHGHLLVIYPGGTPLPHIQRLHAVRALLEADRIALLPGPLPPLGTAVLVRQLRQLSVCDFSPGVLASAARLLAHYVYAGAQLAGGRALEKLPVELPALPATRSGGPCVVLAGPTPQVVRTGEGTLAGPQFATTLTYAVGGLGSDWVAGELARRWRVGGVHPVRLPERSPHWWGTHKLVEFAAGIPDVGPLYQMVSSVRQETCHWCGLALIGDRCAFCAAPVVTPADRRPPALPALVPRRALT</sequence>
<accession>A0A1I1EME1</accession>
<dbReference type="AlphaFoldDB" id="A0A1I1EME1"/>
<dbReference type="EMBL" id="FOLM01000001">
    <property type="protein sequence ID" value="SFB88359.1"/>
    <property type="molecule type" value="Genomic_DNA"/>
</dbReference>
<dbReference type="Proteomes" id="UP000199207">
    <property type="component" value="Unassembled WGS sequence"/>
</dbReference>
<organism evidence="1 2">
    <name type="scientific">Streptomyces aidingensis</name>
    <dbReference type="NCBI Taxonomy" id="910347"/>
    <lineage>
        <taxon>Bacteria</taxon>
        <taxon>Bacillati</taxon>
        <taxon>Actinomycetota</taxon>
        <taxon>Actinomycetes</taxon>
        <taxon>Kitasatosporales</taxon>
        <taxon>Streptomycetaceae</taxon>
        <taxon>Streptomyces</taxon>
    </lineage>
</organism>
<keyword evidence="2" id="KW-1185">Reference proteome</keyword>
<name>A0A1I1EME1_9ACTN</name>
<proteinExistence type="predicted"/>
<evidence type="ECO:0000313" key="2">
    <source>
        <dbReference type="Proteomes" id="UP000199207"/>
    </source>
</evidence>
<gene>
    <name evidence="1" type="ORF">SAMN05421773_101378</name>
</gene>
<protein>
    <submittedName>
        <fullName evidence="1">Uncharacterized protein</fullName>
    </submittedName>
</protein>
<dbReference type="STRING" id="910347.SAMN05421773_101378"/>
<reference evidence="1 2" key="1">
    <citation type="submission" date="2016-10" db="EMBL/GenBank/DDBJ databases">
        <authorList>
            <person name="de Groot N.N."/>
        </authorList>
    </citation>
    <scope>NUCLEOTIDE SEQUENCE [LARGE SCALE GENOMIC DNA]</scope>
    <source>
        <strain evidence="1 2">CGMCC 4.5739</strain>
    </source>
</reference>